<reference evidence="3 4" key="1">
    <citation type="submission" date="2016-12" db="EMBL/GenBank/DDBJ databases">
        <authorList>
            <person name="Gulvik C.A."/>
        </authorList>
    </citation>
    <scope>NUCLEOTIDE SEQUENCE [LARGE SCALE GENOMIC DNA]</scope>
    <source>
        <strain evidence="2 4">12-5202</strain>
        <strain evidence="1 3">12-5291</strain>
    </source>
</reference>
<dbReference type="Proteomes" id="UP000188946">
    <property type="component" value="Unassembled WGS sequence"/>
</dbReference>
<dbReference type="Pfam" id="PF24711">
    <property type="entry name" value="YxiG"/>
    <property type="match status" value="1"/>
</dbReference>
<dbReference type="AlphaFoldDB" id="A0AB36JLM2"/>
<proteinExistence type="predicted"/>
<keyword evidence="4" id="KW-1185">Reference proteome</keyword>
<dbReference type="RefSeq" id="WP_076996873.1">
    <property type="nucleotide sequence ID" value="NZ_MSPR01000034.1"/>
</dbReference>
<sequence>MNRIFQLFEMSKIEYYHLDFLHNEFILEVNNDLFGLQKAIFKEVSTFYFIHDQSESRKKIYSPYLYKDLETSDIGLLNQNVTIRLISDSIDWVSEYSGGGNIFIEIWDQLLILEAKRVSINGIEYILT</sequence>
<protein>
    <submittedName>
        <fullName evidence="1">Uncharacterized protein</fullName>
    </submittedName>
</protein>
<name>A0AB36JLM2_9STRE</name>
<evidence type="ECO:0000313" key="4">
    <source>
        <dbReference type="Proteomes" id="UP000188946"/>
    </source>
</evidence>
<gene>
    <name evidence="2" type="ORF">BVE84_10130</name>
    <name evidence="1" type="ORF">BVE86_10405</name>
</gene>
<dbReference type="InterPro" id="IPR057808">
    <property type="entry name" value="YxiG"/>
</dbReference>
<dbReference type="EMBL" id="MSPT01000032">
    <property type="protein sequence ID" value="ONK25392.1"/>
    <property type="molecule type" value="Genomic_DNA"/>
</dbReference>
<organism evidence="1 3">
    <name type="scientific">Streptococcus azizii</name>
    <dbReference type="NCBI Taxonomy" id="1579424"/>
    <lineage>
        <taxon>Bacteria</taxon>
        <taxon>Bacillati</taxon>
        <taxon>Bacillota</taxon>
        <taxon>Bacilli</taxon>
        <taxon>Lactobacillales</taxon>
        <taxon>Streptococcaceae</taxon>
        <taxon>Streptococcus</taxon>
    </lineage>
</organism>
<dbReference type="EMBL" id="MSPR01000034">
    <property type="protein sequence ID" value="ONK25541.1"/>
    <property type="molecule type" value="Genomic_DNA"/>
</dbReference>
<accession>A0AB36JLM2</accession>
<evidence type="ECO:0000313" key="1">
    <source>
        <dbReference type="EMBL" id="ONK25392.1"/>
    </source>
</evidence>
<evidence type="ECO:0000313" key="2">
    <source>
        <dbReference type="EMBL" id="ONK25541.1"/>
    </source>
</evidence>
<dbReference type="Proteomes" id="UP000188600">
    <property type="component" value="Unassembled WGS sequence"/>
</dbReference>
<evidence type="ECO:0000313" key="3">
    <source>
        <dbReference type="Proteomes" id="UP000188600"/>
    </source>
</evidence>
<comment type="caution">
    <text evidence="1">The sequence shown here is derived from an EMBL/GenBank/DDBJ whole genome shotgun (WGS) entry which is preliminary data.</text>
</comment>